<evidence type="ECO:0000313" key="1">
    <source>
        <dbReference type="EMBL" id="KAI4357173.1"/>
    </source>
</evidence>
<accession>A0ACB9Q8L7</accession>
<sequence length="136" mass="15602">MAGENFPTPVHSIIMFWVEVILALLGLKFQYDKYTPYEEHGAIILGIYISLLIYCMGLIIELGCEITNQALCLIIKRFNPILGALLVVMLTLLLHSGFGWFTFALWVISLVGTLRWSWPEIKEIKEKITEKMRVVQ</sequence>
<proteinExistence type="predicted"/>
<comment type="caution">
    <text evidence="1">The sequence shown here is derived from an EMBL/GenBank/DDBJ whole genome shotgun (WGS) entry which is preliminary data.</text>
</comment>
<protein>
    <submittedName>
        <fullName evidence="1">Uncharacterized protein</fullName>
    </submittedName>
</protein>
<dbReference type="EMBL" id="CM039426">
    <property type="protein sequence ID" value="KAI4357173.1"/>
    <property type="molecule type" value="Genomic_DNA"/>
</dbReference>
<name>A0ACB9Q8L7_BAUVA</name>
<reference evidence="1 2" key="1">
    <citation type="journal article" date="2022" name="DNA Res.">
        <title>Chromosomal-level genome assembly of the orchid tree Bauhinia variegata (Leguminosae; Cercidoideae) supports the allotetraploid origin hypothesis of Bauhinia.</title>
        <authorList>
            <person name="Zhong Y."/>
            <person name="Chen Y."/>
            <person name="Zheng D."/>
            <person name="Pang J."/>
            <person name="Liu Y."/>
            <person name="Luo S."/>
            <person name="Meng S."/>
            <person name="Qian L."/>
            <person name="Wei D."/>
            <person name="Dai S."/>
            <person name="Zhou R."/>
        </authorList>
    </citation>
    <scope>NUCLEOTIDE SEQUENCE [LARGE SCALE GENOMIC DNA]</scope>
    <source>
        <strain evidence="1">BV-YZ2020</strain>
    </source>
</reference>
<gene>
    <name evidence="1" type="ORF">L6164_001139</name>
</gene>
<dbReference type="Proteomes" id="UP000828941">
    <property type="component" value="Chromosome 1"/>
</dbReference>
<keyword evidence="2" id="KW-1185">Reference proteome</keyword>
<evidence type="ECO:0000313" key="2">
    <source>
        <dbReference type="Proteomes" id="UP000828941"/>
    </source>
</evidence>
<organism evidence="1 2">
    <name type="scientific">Bauhinia variegata</name>
    <name type="common">Purple orchid tree</name>
    <name type="synonym">Phanera variegata</name>
    <dbReference type="NCBI Taxonomy" id="167791"/>
    <lineage>
        <taxon>Eukaryota</taxon>
        <taxon>Viridiplantae</taxon>
        <taxon>Streptophyta</taxon>
        <taxon>Embryophyta</taxon>
        <taxon>Tracheophyta</taxon>
        <taxon>Spermatophyta</taxon>
        <taxon>Magnoliopsida</taxon>
        <taxon>eudicotyledons</taxon>
        <taxon>Gunneridae</taxon>
        <taxon>Pentapetalae</taxon>
        <taxon>rosids</taxon>
        <taxon>fabids</taxon>
        <taxon>Fabales</taxon>
        <taxon>Fabaceae</taxon>
        <taxon>Cercidoideae</taxon>
        <taxon>Cercideae</taxon>
        <taxon>Bauhiniinae</taxon>
        <taxon>Bauhinia</taxon>
    </lineage>
</organism>